<evidence type="ECO:0000313" key="6">
    <source>
        <dbReference type="Proteomes" id="UP001211689"/>
    </source>
</evidence>
<dbReference type="InterPro" id="IPR009057">
    <property type="entry name" value="Homeodomain-like_sf"/>
</dbReference>
<keyword evidence="6" id="KW-1185">Reference proteome</keyword>
<dbReference type="PANTHER" id="PTHR47894">
    <property type="entry name" value="HTH-TYPE TRANSCRIPTIONAL REGULATOR GADX"/>
    <property type="match status" value="1"/>
</dbReference>
<name>A0ABT4Y6W1_METRE</name>
<reference evidence="5 6" key="1">
    <citation type="submission" date="2022-07" db="EMBL/GenBank/DDBJ databases">
        <title>Genome Analysis of Selected Gammaproteobacteria from Nigerian Food snails.</title>
        <authorList>
            <person name="Okafor A.C."/>
        </authorList>
    </citation>
    <scope>NUCLEOTIDE SEQUENCE [LARGE SCALE GENOMIC DNA]</scope>
    <source>
        <strain evidence="5 6">Awg 2</strain>
    </source>
</reference>
<evidence type="ECO:0000313" key="5">
    <source>
        <dbReference type="EMBL" id="MDA8484613.1"/>
    </source>
</evidence>
<comment type="caution">
    <text evidence="5">The sequence shown here is derived from an EMBL/GenBank/DDBJ whole genome shotgun (WGS) entry which is preliminary data.</text>
</comment>
<dbReference type="InterPro" id="IPR032687">
    <property type="entry name" value="AraC-type_N"/>
</dbReference>
<dbReference type="RefSeq" id="WP_271471312.1">
    <property type="nucleotide sequence ID" value="NZ_JANEWF010000018.1"/>
</dbReference>
<gene>
    <name evidence="5" type="ORF">NNO07_16190</name>
</gene>
<keyword evidence="1" id="KW-0805">Transcription regulation</keyword>
<dbReference type="InterPro" id="IPR018060">
    <property type="entry name" value="HTH_AraC"/>
</dbReference>
<accession>A0ABT4Y6W1</accession>
<protein>
    <submittedName>
        <fullName evidence="5">AraC family transcriptional regulator</fullName>
    </submittedName>
</protein>
<dbReference type="SUPFAM" id="SSF46689">
    <property type="entry name" value="Homeodomain-like"/>
    <property type="match status" value="1"/>
</dbReference>
<dbReference type="PANTHER" id="PTHR47894:SF4">
    <property type="entry name" value="HTH-TYPE TRANSCRIPTIONAL REGULATOR GADX"/>
    <property type="match status" value="1"/>
</dbReference>
<organism evidence="5 6">
    <name type="scientific">Metapseudomonas resinovorans</name>
    <name type="common">Pseudomonas resinovorans</name>
    <dbReference type="NCBI Taxonomy" id="53412"/>
    <lineage>
        <taxon>Bacteria</taxon>
        <taxon>Pseudomonadati</taxon>
        <taxon>Pseudomonadota</taxon>
        <taxon>Gammaproteobacteria</taxon>
        <taxon>Pseudomonadales</taxon>
        <taxon>Pseudomonadaceae</taxon>
        <taxon>Metapseudomonas</taxon>
    </lineage>
</organism>
<sequence length="351" mass="39175">MALNPFVRTLSLVGFDAFASGQGLNPADMLRRASLPQDSPRQQDGIIPYRRYCELLQLCTAQSGNASFGLQYGLFQGIDVFGELFYLIRNVGTVGDALAELRANYFLYNGAADISFELDGDIARLGYLVNDCEIPGVRQAEELACGVGVQLLRALAGTGWRPRTVRLRHPPLGDEEVYRRVLGVRPVFAARCPELEFDASVLSLPLAAADARLHQLIAEHIARMERLPADELPSYVRQLLRSLLPSGRASVEKVADCMAVNPRTLQRRLEQEGISFQHLLDETRQEMARRYLDDSSISMAQIAGLLGYSDASGFNRAFNRWFGISPLKWQKNHASNRQPRLLRSRQANLGR</sequence>
<evidence type="ECO:0000259" key="4">
    <source>
        <dbReference type="PROSITE" id="PS01124"/>
    </source>
</evidence>
<feature type="domain" description="HTH araC/xylS-type" evidence="4">
    <location>
        <begin position="234"/>
        <end position="332"/>
    </location>
</feature>
<keyword evidence="3" id="KW-0804">Transcription</keyword>
<keyword evidence="2" id="KW-0238">DNA-binding</keyword>
<dbReference type="Proteomes" id="UP001211689">
    <property type="component" value="Unassembled WGS sequence"/>
</dbReference>
<proteinExistence type="predicted"/>
<evidence type="ECO:0000256" key="3">
    <source>
        <dbReference type="ARBA" id="ARBA00023163"/>
    </source>
</evidence>
<dbReference type="Gene3D" id="1.10.10.60">
    <property type="entry name" value="Homeodomain-like"/>
    <property type="match status" value="1"/>
</dbReference>
<dbReference type="Pfam" id="PF12833">
    <property type="entry name" value="HTH_18"/>
    <property type="match status" value="1"/>
</dbReference>
<dbReference type="Pfam" id="PF12625">
    <property type="entry name" value="Arabinose_bd"/>
    <property type="match status" value="1"/>
</dbReference>
<dbReference type="EMBL" id="JANEWF010000018">
    <property type="protein sequence ID" value="MDA8484613.1"/>
    <property type="molecule type" value="Genomic_DNA"/>
</dbReference>
<dbReference type="SMART" id="SM00342">
    <property type="entry name" value="HTH_ARAC"/>
    <property type="match status" value="1"/>
</dbReference>
<evidence type="ECO:0000256" key="1">
    <source>
        <dbReference type="ARBA" id="ARBA00023015"/>
    </source>
</evidence>
<evidence type="ECO:0000256" key="2">
    <source>
        <dbReference type="ARBA" id="ARBA00023125"/>
    </source>
</evidence>
<dbReference type="PROSITE" id="PS01124">
    <property type="entry name" value="HTH_ARAC_FAMILY_2"/>
    <property type="match status" value="1"/>
</dbReference>